<sequence length="67" mass="7421">MGITWSKVGLLHESSFIQILINLVMCSDIPRLKDILSPSREIFMPISIGLYSAKGISLVKSSQSKIE</sequence>
<dbReference type="EMBL" id="HACA01021234">
    <property type="protein sequence ID" value="CDW38595.1"/>
    <property type="molecule type" value="Transcribed_RNA"/>
</dbReference>
<dbReference type="AlphaFoldDB" id="A0A0K2UKH5"/>
<evidence type="ECO:0000313" key="1">
    <source>
        <dbReference type="EMBL" id="CDW38595.1"/>
    </source>
</evidence>
<reference evidence="1" key="1">
    <citation type="submission" date="2014-05" db="EMBL/GenBank/DDBJ databases">
        <authorList>
            <person name="Chronopoulou M."/>
        </authorList>
    </citation>
    <scope>NUCLEOTIDE SEQUENCE</scope>
    <source>
        <tissue evidence="1">Whole organism</tissue>
    </source>
</reference>
<name>A0A0K2UKH5_LEPSM</name>
<protein>
    <submittedName>
        <fullName evidence="1">Uncharacterized protein</fullName>
    </submittedName>
</protein>
<accession>A0A0K2UKH5</accession>
<proteinExistence type="predicted"/>
<organism evidence="1">
    <name type="scientific">Lepeophtheirus salmonis</name>
    <name type="common">Salmon louse</name>
    <name type="synonym">Caligus salmonis</name>
    <dbReference type="NCBI Taxonomy" id="72036"/>
    <lineage>
        <taxon>Eukaryota</taxon>
        <taxon>Metazoa</taxon>
        <taxon>Ecdysozoa</taxon>
        <taxon>Arthropoda</taxon>
        <taxon>Crustacea</taxon>
        <taxon>Multicrustacea</taxon>
        <taxon>Hexanauplia</taxon>
        <taxon>Copepoda</taxon>
        <taxon>Siphonostomatoida</taxon>
        <taxon>Caligidae</taxon>
        <taxon>Lepeophtheirus</taxon>
    </lineage>
</organism>